<organism evidence="2 3">
    <name type="scientific">Longispora fulva</name>
    <dbReference type="NCBI Taxonomy" id="619741"/>
    <lineage>
        <taxon>Bacteria</taxon>
        <taxon>Bacillati</taxon>
        <taxon>Actinomycetota</taxon>
        <taxon>Actinomycetes</taxon>
        <taxon>Micromonosporales</taxon>
        <taxon>Micromonosporaceae</taxon>
        <taxon>Longispora</taxon>
    </lineage>
</organism>
<dbReference type="EMBL" id="JADOUF010000001">
    <property type="protein sequence ID" value="MBG6138897.1"/>
    <property type="molecule type" value="Genomic_DNA"/>
</dbReference>
<dbReference type="AlphaFoldDB" id="A0A8J7KRU8"/>
<feature type="compositionally biased region" description="Basic and acidic residues" evidence="1">
    <location>
        <begin position="69"/>
        <end position="81"/>
    </location>
</feature>
<feature type="region of interest" description="Disordered" evidence="1">
    <location>
        <begin position="50"/>
        <end position="81"/>
    </location>
</feature>
<gene>
    <name evidence="2" type="ORF">IW245_005091</name>
</gene>
<evidence type="ECO:0000313" key="2">
    <source>
        <dbReference type="EMBL" id="MBG6138897.1"/>
    </source>
</evidence>
<dbReference type="Proteomes" id="UP000622552">
    <property type="component" value="Unassembled WGS sequence"/>
</dbReference>
<dbReference type="RefSeq" id="WP_233472916.1">
    <property type="nucleotide sequence ID" value="NZ_BONS01000009.1"/>
</dbReference>
<feature type="compositionally biased region" description="Basic and acidic residues" evidence="1">
    <location>
        <begin position="50"/>
        <end position="62"/>
    </location>
</feature>
<proteinExistence type="predicted"/>
<protein>
    <recommendedName>
        <fullName evidence="4">Lytic transglycosylase domain-containing protein</fullName>
    </recommendedName>
</protein>
<keyword evidence="3" id="KW-1185">Reference proteome</keyword>
<dbReference type="SUPFAM" id="SSF53955">
    <property type="entry name" value="Lysozyme-like"/>
    <property type="match status" value="1"/>
</dbReference>
<reference evidence="2" key="1">
    <citation type="submission" date="2020-11" db="EMBL/GenBank/DDBJ databases">
        <title>Sequencing the genomes of 1000 actinobacteria strains.</title>
        <authorList>
            <person name="Klenk H.-P."/>
        </authorList>
    </citation>
    <scope>NUCLEOTIDE SEQUENCE</scope>
    <source>
        <strain evidence="2">DSM 45356</strain>
    </source>
</reference>
<dbReference type="InterPro" id="IPR023346">
    <property type="entry name" value="Lysozyme-like_dom_sf"/>
</dbReference>
<name>A0A8J7KRU8_9ACTN</name>
<comment type="caution">
    <text evidence="2">The sequence shown here is derived from an EMBL/GenBank/DDBJ whole genome shotgun (WGS) entry which is preliminary data.</text>
</comment>
<evidence type="ECO:0000256" key="1">
    <source>
        <dbReference type="SAM" id="MobiDB-lite"/>
    </source>
</evidence>
<evidence type="ECO:0008006" key="4">
    <source>
        <dbReference type="Google" id="ProtNLM"/>
    </source>
</evidence>
<accession>A0A8J7KRU8</accession>
<sequence length="221" mass="23174">MQRGAIRILASLILVLALIGGGFMGLATQEWERKQTANESLVAATAQLQDERQRTGEVDRASRAAVRQAETEAKGKADEAGKAMADAVKNADAQAAKAGTAAATTGPTKPYDGPIPASCAEYSGNQAAGCALTLEMGFGLDQVPCLVLLWTKESHWNTAAKNNSSGAYGIPQALPGSKMASAGPDWQTSAETQIRWGLGYIKGRYGNPCGAWSHSKATGWY</sequence>
<evidence type="ECO:0000313" key="3">
    <source>
        <dbReference type="Proteomes" id="UP000622552"/>
    </source>
</evidence>